<dbReference type="Proteomes" id="UP001217485">
    <property type="component" value="Unassembled WGS sequence"/>
</dbReference>
<dbReference type="GO" id="GO:0016853">
    <property type="term" value="F:isomerase activity"/>
    <property type="evidence" value="ECO:0007669"/>
    <property type="project" value="UniProtKB-KW"/>
</dbReference>
<comment type="caution">
    <text evidence="4">The sequence shown here is derived from an EMBL/GenBank/DDBJ whole genome shotgun (WGS) entry which is preliminary data.</text>
</comment>
<dbReference type="EMBL" id="JAQNDK010000001">
    <property type="protein sequence ID" value="MDC0678749.1"/>
    <property type="molecule type" value="Genomic_DNA"/>
</dbReference>
<organism evidence="4 5">
    <name type="scientific">Sorangium atrum</name>
    <dbReference type="NCBI Taxonomy" id="2995308"/>
    <lineage>
        <taxon>Bacteria</taxon>
        <taxon>Pseudomonadati</taxon>
        <taxon>Myxococcota</taxon>
        <taxon>Polyangia</taxon>
        <taxon>Polyangiales</taxon>
        <taxon>Polyangiaceae</taxon>
        <taxon>Sorangium</taxon>
    </lineage>
</organism>
<dbReference type="InterPro" id="IPR001920">
    <property type="entry name" value="Asp/Glu_race"/>
</dbReference>
<comment type="similarity">
    <text evidence="1">Belongs to the aspartate/glutamate racemases family.</text>
</comment>
<name>A0ABT5BYY7_9BACT</name>
<evidence type="ECO:0000256" key="3">
    <source>
        <dbReference type="SAM" id="MobiDB-lite"/>
    </source>
</evidence>
<dbReference type="NCBIfam" id="TIGR00035">
    <property type="entry name" value="asp_race"/>
    <property type="match status" value="1"/>
</dbReference>
<evidence type="ECO:0000313" key="4">
    <source>
        <dbReference type="EMBL" id="MDC0678749.1"/>
    </source>
</evidence>
<dbReference type="Pfam" id="PF01177">
    <property type="entry name" value="Asp_Glu_race"/>
    <property type="match status" value="1"/>
</dbReference>
<dbReference type="SUPFAM" id="SSF53681">
    <property type="entry name" value="Aspartate/glutamate racemase"/>
    <property type="match status" value="2"/>
</dbReference>
<gene>
    <name evidence="4" type="ORF">POL72_13475</name>
</gene>
<evidence type="ECO:0000256" key="2">
    <source>
        <dbReference type="ARBA" id="ARBA00023235"/>
    </source>
</evidence>
<dbReference type="EC" id="5.1.1.-" evidence="4"/>
<protein>
    <submittedName>
        <fullName evidence="4">Amino acid racemase</fullName>
        <ecNumber evidence="4">5.1.1.-</ecNumber>
    </submittedName>
</protein>
<sequence length="279" mass="31590">MRPRPSWRRATRRLASSKAGREVARIAGAILRPLSERSPARTSRLVPSPHGPCSPCVRRRSQRRRQRRARRLRRRQHLGAHAHPEVSMHTPSLAEYMKHIDRGDWEGVGELMLSSANKLAKIGADFLICPDNTIHQALRHVEPLSPLPWLHIAEVVAEHAVERGFRRLGLTGTRWLVESEIYPEKLAARGLEWVRPNADERDEMSRVILEELVYGVFRPEAAACFQRVMSRMRDDGCDAIVLGCTEIPLIMSDASSPLPTLDSTRLLARAALRRAVRAL</sequence>
<keyword evidence="2 4" id="KW-0413">Isomerase</keyword>
<dbReference type="InterPro" id="IPR004380">
    <property type="entry name" value="Asp_race"/>
</dbReference>
<feature type="region of interest" description="Disordered" evidence="3">
    <location>
        <begin position="1"/>
        <end position="21"/>
    </location>
</feature>
<proteinExistence type="inferred from homology"/>
<feature type="compositionally biased region" description="Basic residues" evidence="3">
    <location>
        <begin position="1"/>
        <end position="12"/>
    </location>
</feature>
<feature type="region of interest" description="Disordered" evidence="3">
    <location>
        <begin position="34"/>
        <end position="86"/>
    </location>
</feature>
<evidence type="ECO:0000256" key="1">
    <source>
        <dbReference type="ARBA" id="ARBA00007847"/>
    </source>
</evidence>
<dbReference type="PROSITE" id="PS00924">
    <property type="entry name" value="ASP_GLU_RACEMASE_2"/>
    <property type="match status" value="1"/>
</dbReference>
<dbReference type="InterPro" id="IPR015942">
    <property type="entry name" value="Asp/Glu/hydantoin_racemase"/>
</dbReference>
<accession>A0ABT5BYY7</accession>
<dbReference type="Gene3D" id="3.40.50.1860">
    <property type="match status" value="2"/>
</dbReference>
<dbReference type="InterPro" id="IPR033134">
    <property type="entry name" value="Asp/Glu_racemase_AS_2"/>
</dbReference>
<dbReference type="PANTHER" id="PTHR21198">
    <property type="entry name" value="GLUTAMATE RACEMASE"/>
    <property type="match status" value="1"/>
</dbReference>
<reference evidence="4 5" key="1">
    <citation type="submission" date="2023-01" db="EMBL/GenBank/DDBJ databases">
        <title>Minimal conservation of predation-associated metabolite biosynthetic gene clusters underscores biosynthetic potential of Myxococcota including descriptions for ten novel species: Archangium lansinium sp. nov., Myxococcus landrumus sp. nov., Nannocystis bai.</title>
        <authorList>
            <person name="Ahearne A."/>
            <person name="Stevens C."/>
            <person name="Dowd S."/>
        </authorList>
    </citation>
    <scope>NUCLEOTIDE SEQUENCE [LARGE SCALE GENOMIC DNA]</scope>
    <source>
        <strain evidence="4 5">WIWO2</strain>
    </source>
</reference>
<evidence type="ECO:0000313" key="5">
    <source>
        <dbReference type="Proteomes" id="UP001217485"/>
    </source>
</evidence>
<dbReference type="PANTHER" id="PTHR21198:SF7">
    <property type="entry name" value="ASPARTATE-GLUTAMATE RACEMASE FAMILY"/>
    <property type="match status" value="1"/>
</dbReference>
<keyword evidence="5" id="KW-1185">Reference proteome</keyword>
<feature type="compositionally biased region" description="Basic residues" evidence="3">
    <location>
        <begin position="57"/>
        <end position="80"/>
    </location>
</feature>